<proteinExistence type="predicted"/>
<feature type="repeat" description="TPR" evidence="3">
    <location>
        <begin position="304"/>
        <end position="337"/>
    </location>
</feature>
<evidence type="ECO:0000313" key="6">
    <source>
        <dbReference type="EMBL" id="AXC10985.1"/>
    </source>
</evidence>
<reference evidence="6 7" key="1">
    <citation type="journal article" date="2018" name="Front. Microbiol.">
        <title>Hydrolytic Capabilities as a Key to Environmental Success: Chitinolytic and Cellulolytic Acidobacteria From Acidic Sub-arctic Soils and Boreal Peatlands.</title>
        <authorList>
            <person name="Belova S.E."/>
            <person name="Ravin N.V."/>
            <person name="Pankratov T.A."/>
            <person name="Rakitin A.L."/>
            <person name="Ivanova A.A."/>
            <person name="Beletsky A.V."/>
            <person name="Mardanov A.V."/>
            <person name="Sinninghe Damste J.S."/>
            <person name="Dedysh S.N."/>
        </authorList>
    </citation>
    <scope>NUCLEOTIDE SEQUENCE [LARGE SCALE GENOMIC DNA]</scope>
    <source>
        <strain evidence="6 7">SBC82</strain>
    </source>
</reference>
<dbReference type="PROSITE" id="PS50005">
    <property type="entry name" value="TPR"/>
    <property type="match status" value="1"/>
</dbReference>
<evidence type="ECO:0000256" key="1">
    <source>
        <dbReference type="ARBA" id="ARBA00022737"/>
    </source>
</evidence>
<keyword evidence="2 3" id="KW-0802">TPR repeat</keyword>
<evidence type="ECO:0000259" key="5">
    <source>
        <dbReference type="Pfam" id="PF07607"/>
    </source>
</evidence>
<keyword evidence="1" id="KW-0677">Repeat</keyword>
<dbReference type="InterPro" id="IPR011990">
    <property type="entry name" value="TPR-like_helical_dom_sf"/>
</dbReference>
<dbReference type="GO" id="GO:0035269">
    <property type="term" value="P:protein O-linked glycosylation via mannose"/>
    <property type="evidence" value="ECO:0007669"/>
    <property type="project" value="TreeGrafter"/>
</dbReference>
<dbReference type="Pfam" id="PF14559">
    <property type="entry name" value="TPR_19"/>
    <property type="match status" value="1"/>
</dbReference>
<dbReference type="GO" id="GO:0030968">
    <property type="term" value="P:endoplasmic reticulum unfolded protein response"/>
    <property type="evidence" value="ECO:0007669"/>
    <property type="project" value="TreeGrafter"/>
</dbReference>
<dbReference type="SUPFAM" id="SSF48452">
    <property type="entry name" value="TPR-like"/>
    <property type="match status" value="1"/>
</dbReference>
<dbReference type="InterPro" id="IPR052346">
    <property type="entry name" value="O-mannosyl-transferase_TMTC"/>
</dbReference>
<dbReference type="InterPro" id="IPR019734">
    <property type="entry name" value="TPR_rpt"/>
</dbReference>
<feature type="compositionally biased region" description="Low complexity" evidence="4">
    <location>
        <begin position="473"/>
        <end position="485"/>
    </location>
</feature>
<feature type="region of interest" description="Disordered" evidence="4">
    <location>
        <begin position="462"/>
        <end position="504"/>
    </location>
</feature>
<keyword evidence="7" id="KW-1185">Reference proteome</keyword>
<dbReference type="Gene3D" id="1.25.40.10">
    <property type="entry name" value="Tetratricopeptide repeat domain"/>
    <property type="match status" value="1"/>
</dbReference>
<dbReference type="Pfam" id="PF07607">
    <property type="entry name" value="DUF1570"/>
    <property type="match status" value="1"/>
</dbReference>
<dbReference type="KEGG" id="abas:ACPOL_1639"/>
<protein>
    <recommendedName>
        <fullName evidence="5">DUF1570 domain-containing protein</fullName>
    </recommendedName>
</protein>
<dbReference type="EMBL" id="CP030840">
    <property type="protein sequence ID" value="AXC10985.1"/>
    <property type="molecule type" value="Genomic_DNA"/>
</dbReference>
<accession>A0A2Z5FX75</accession>
<sequence length="590" mass="65672">MQVQSPHFVVLSDSSEKQARKIAGQFERMRSVFHSGFPNANVDPASPILILAMKDKKGFQTLEPPSYLAKGQLDLAGLFLHAQDKNYVLLRLDAPGEHPYASIYHEYTHLLMADTMEWLPLWVNEGLAEFFQNTDIHEKEVDLGQASADDIALLRQNQLIPLETLFTVDAKSPYYHEDQKGSIFYAESWALTHFLFLNDRSTPTHLHRYLDMVSQHVDSVTAGERTFGDLHQLQKALQAYISRNNFQFFKVSAPADINETAYSSIELPVPAANAIRADFLAHNDRGDDAKALLESVLREDPKNAAAHETMGFLEFHQGHLEAARTWFEQAVQLDSQSYLAHYFYAAISLQVSTPVRPEDIEQSLKTSIHLNPKFAPAYDQLASFYGTHHEKLEEAHALNLRAVQLDPASLDYRLNAASVLQEANRYADAIRVLKSAKGVAKTPEEAASVENRITTLERYSAQRDEAASANGQSRAVASASAVTTRPGATQPAPRHPSEEPNGPKHIAKGVIKNVRCTDPSVIQLNVEGAGKAISLYSNNYFNIHYSATNYTPDNEIHPCTDLEGMKASVQYAESSDKTVDGQILSVELSR</sequence>
<evidence type="ECO:0000256" key="3">
    <source>
        <dbReference type="PROSITE-ProRule" id="PRU00339"/>
    </source>
</evidence>
<dbReference type="PANTHER" id="PTHR44227">
    <property type="match status" value="1"/>
</dbReference>
<dbReference type="Proteomes" id="UP000253606">
    <property type="component" value="Chromosome"/>
</dbReference>
<evidence type="ECO:0000313" key="7">
    <source>
        <dbReference type="Proteomes" id="UP000253606"/>
    </source>
</evidence>
<dbReference type="InterPro" id="IPR011464">
    <property type="entry name" value="DUF1570"/>
</dbReference>
<feature type="domain" description="DUF1570" evidence="5">
    <location>
        <begin position="101"/>
        <end position="201"/>
    </location>
</feature>
<evidence type="ECO:0000256" key="4">
    <source>
        <dbReference type="SAM" id="MobiDB-lite"/>
    </source>
</evidence>
<dbReference type="GO" id="GO:0000030">
    <property type="term" value="F:mannosyltransferase activity"/>
    <property type="evidence" value="ECO:0007669"/>
    <property type="project" value="TreeGrafter"/>
</dbReference>
<name>A0A2Z5FX75_9BACT</name>
<gene>
    <name evidence="6" type="ORF">ACPOL_1639</name>
</gene>
<dbReference type="AlphaFoldDB" id="A0A2Z5FX75"/>
<organism evidence="6 7">
    <name type="scientific">Acidisarcina polymorpha</name>
    <dbReference type="NCBI Taxonomy" id="2211140"/>
    <lineage>
        <taxon>Bacteria</taxon>
        <taxon>Pseudomonadati</taxon>
        <taxon>Acidobacteriota</taxon>
        <taxon>Terriglobia</taxon>
        <taxon>Terriglobales</taxon>
        <taxon>Acidobacteriaceae</taxon>
        <taxon>Acidisarcina</taxon>
    </lineage>
</organism>
<dbReference type="PANTHER" id="PTHR44227:SF3">
    <property type="entry name" value="PROTEIN O-MANNOSYL-TRANSFERASE TMTC4"/>
    <property type="match status" value="1"/>
</dbReference>
<evidence type="ECO:0000256" key="2">
    <source>
        <dbReference type="ARBA" id="ARBA00022803"/>
    </source>
</evidence>